<dbReference type="InterPro" id="IPR010987">
    <property type="entry name" value="Glutathione-S-Trfase_C-like"/>
</dbReference>
<dbReference type="AlphaFoldDB" id="A0A6G1IE67"/>
<dbReference type="PANTHER" id="PTHR44051:SF9">
    <property type="entry name" value="GLUTATHIONE S-TRANSFERASE 1"/>
    <property type="match status" value="1"/>
</dbReference>
<dbReference type="Gene3D" id="1.20.1050.10">
    <property type="match status" value="1"/>
</dbReference>
<evidence type="ECO:0000259" key="1">
    <source>
        <dbReference type="PROSITE" id="PS50405"/>
    </source>
</evidence>
<gene>
    <name evidence="2" type="ORF">K458DRAFT_424879</name>
</gene>
<proteinExistence type="predicted"/>
<dbReference type="PANTHER" id="PTHR44051">
    <property type="entry name" value="GLUTATHIONE S-TRANSFERASE-RELATED"/>
    <property type="match status" value="1"/>
</dbReference>
<evidence type="ECO:0000313" key="3">
    <source>
        <dbReference type="Proteomes" id="UP000799291"/>
    </source>
</evidence>
<dbReference type="PROSITE" id="PS50405">
    <property type="entry name" value="GST_CTER"/>
    <property type="match status" value="1"/>
</dbReference>
<dbReference type="Gene3D" id="3.40.30.10">
    <property type="entry name" value="Glutaredoxin"/>
    <property type="match status" value="1"/>
</dbReference>
<dbReference type="OrthoDB" id="2309723at2759"/>
<sequence>MAPGSYQKTIPTLHNLAHSQAFRCLWALAEIKQLNPTFQYKVLNYPRMAPHNTALQQHHRLGKSPILTLESVDGSPLPTIQLEPGVLTESKLILRFINDEYGEGLWDVQEEDKRRDTFFTELATDTLALKAQFVMLFDLIPSMLPFPLNYILGWIAKPMVTHFLGDMRPIFQLLEDYLDDERPWFGGREMGLADFNMSFGLDLASHRGYFDERMFPKVGKWIERARKREAYRRAVAESGGELDLKWFGMK</sequence>
<dbReference type="InterPro" id="IPR036282">
    <property type="entry name" value="Glutathione-S-Trfase_C_sf"/>
</dbReference>
<organism evidence="2 3">
    <name type="scientific">Lentithecium fluviatile CBS 122367</name>
    <dbReference type="NCBI Taxonomy" id="1168545"/>
    <lineage>
        <taxon>Eukaryota</taxon>
        <taxon>Fungi</taxon>
        <taxon>Dikarya</taxon>
        <taxon>Ascomycota</taxon>
        <taxon>Pezizomycotina</taxon>
        <taxon>Dothideomycetes</taxon>
        <taxon>Pleosporomycetidae</taxon>
        <taxon>Pleosporales</taxon>
        <taxon>Massarineae</taxon>
        <taxon>Lentitheciaceae</taxon>
        <taxon>Lentithecium</taxon>
    </lineage>
</organism>
<dbReference type="SUPFAM" id="SSF47616">
    <property type="entry name" value="GST C-terminal domain-like"/>
    <property type="match status" value="1"/>
</dbReference>
<dbReference type="Proteomes" id="UP000799291">
    <property type="component" value="Unassembled WGS sequence"/>
</dbReference>
<reference evidence="2" key="1">
    <citation type="journal article" date="2020" name="Stud. Mycol.">
        <title>101 Dothideomycetes genomes: a test case for predicting lifestyles and emergence of pathogens.</title>
        <authorList>
            <person name="Haridas S."/>
            <person name="Albert R."/>
            <person name="Binder M."/>
            <person name="Bloem J."/>
            <person name="Labutti K."/>
            <person name="Salamov A."/>
            <person name="Andreopoulos B."/>
            <person name="Baker S."/>
            <person name="Barry K."/>
            <person name="Bills G."/>
            <person name="Bluhm B."/>
            <person name="Cannon C."/>
            <person name="Castanera R."/>
            <person name="Culley D."/>
            <person name="Daum C."/>
            <person name="Ezra D."/>
            <person name="Gonzalez J."/>
            <person name="Henrissat B."/>
            <person name="Kuo A."/>
            <person name="Liang C."/>
            <person name="Lipzen A."/>
            <person name="Lutzoni F."/>
            <person name="Magnuson J."/>
            <person name="Mondo S."/>
            <person name="Nolan M."/>
            <person name="Ohm R."/>
            <person name="Pangilinan J."/>
            <person name="Park H.-J."/>
            <person name="Ramirez L."/>
            <person name="Alfaro M."/>
            <person name="Sun H."/>
            <person name="Tritt A."/>
            <person name="Yoshinaga Y."/>
            <person name="Zwiers L.-H."/>
            <person name="Turgeon B."/>
            <person name="Goodwin S."/>
            <person name="Spatafora J."/>
            <person name="Crous P."/>
            <person name="Grigoriev I."/>
        </authorList>
    </citation>
    <scope>NUCLEOTIDE SEQUENCE</scope>
    <source>
        <strain evidence="2">CBS 122367</strain>
    </source>
</reference>
<feature type="domain" description="GST C-terminal" evidence="1">
    <location>
        <begin position="126"/>
        <end position="246"/>
    </location>
</feature>
<dbReference type="EMBL" id="MU005637">
    <property type="protein sequence ID" value="KAF2676263.1"/>
    <property type="molecule type" value="Genomic_DNA"/>
</dbReference>
<protein>
    <recommendedName>
        <fullName evidence="1">GST C-terminal domain-containing protein</fullName>
    </recommendedName>
</protein>
<evidence type="ECO:0000313" key="2">
    <source>
        <dbReference type="EMBL" id="KAF2676263.1"/>
    </source>
</evidence>
<name>A0A6G1IE67_9PLEO</name>
<accession>A0A6G1IE67</accession>
<keyword evidence="3" id="KW-1185">Reference proteome</keyword>